<keyword evidence="2" id="KW-0645">Protease</keyword>
<dbReference type="SMART" id="SM00848">
    <property type="entry name" value="Inhibitor_I29"/>
    <property type="match status" value="1"/>
</dbReference>
<dbReference type="InterPro" id="IPR000169">
    <property type="entry name" value="Pept_cys_AS"/>
</dbReference>
<reference evidence="10" key="2">
    <citation type="submission" date="2020-06" db="EMBL/GenBank/DDBJ databases">
        <authorList>
            <person name="Sheffer M."/>
        </authorList>
    </citation>
    <scope>NUCLEOTIDE SEQUENCE</scope>
</reference>
<sequence length="292" mass="32618">MQLIIILGLFAVATSYSLSIKSELDEHWGHFKKAFGKSYKDSEETRRRLIWEERITSISNHNLRADMGFHTYKRGLNKYSDLTHEEYMSTLNGFRVRNGMKKNVTSWFRSINDQVPNQVDWRDDGLVTSVKDQGSCGSCWAFSTTGSLEGQHKKKTGKLVSLSEQNLIDCVTENNGCHGGTMDVAFEFIKKENGIDTEDSYPYEEAQDSCLFKPSGVGATCTGHAAIPTGNEKALKQAVATLGPISVAIDAHHESFHDYNWGESFGVNGYIKMSRNKDNQCGIATFASYPLI</sequence>
<accession>A0A8T0FY90</accession>
<proteinExistence type="inferred from homology"/>
<dbReference type="PANTHER" id="PTHR12411">
    <property type="entry name" value="CYSTEINE PROTEASE FAMILY C1-RELATED"/>
    <property type="match status" value="1"/>
</dbReference>
<feature type="signal peptide" evidence="7">
    <location>
        <begin position="1"/>
        <end position="15"/>
    </location>
</feature>
<evidence type="ECO:0000259" key="9">
    <source>
        <dbReference type="SMART" id="SM00848"/>
    </source>
</evidence>
<evidence type="ECO:0000256" key="1">
    <source>
        <dbReference type="ARBA" id="ARBA00008455"/>
    </source>
</evidence>
<dbReference type="SMART" id="SM00645">
    <property type="entry name" value="Pept_C1"/>
    <property type="match status" value="1"/>
</dbReference>
<keyword evidence="7" id="KW-0732">Signal</keyword>
<dbReference type="PROSITE" id="PS00139">
    <property type="entry name" value="THIOL_PROTEASE_CYS"/>
    <property type="match status" value="1"/>
</dbReference>
<evidence type="ECO:0000256" key="6">
    <source>
        <dbReference type="ARBA" id="ARBA00023157"/>
    </source>
</evidence>
<evidence type="ECO:0000259" key="8">
    <source>
        <dbReference type="SMART" id="SM00645"/>
    </source>
</evidence>
<dbReference type="InterPro" id="IPR013201">
    <property type="entry name" value="Prot_inhib_I29"/>
</dbReference>
<dbReference type="Proteomes" id="UP000807504">
    <property type="component" value="Unassembled WGS sequence"/>
</dbReference>
<gene>
    <name evidence="10" type="ORF">HNY73_000499</name>
</gene>
<organism evidence="10 11">
    <name type="scientific">Argiope bruennichi</name>
    <name type="common">Wasp spider</name>
    <name type="synonym">Aranea bruennichi</name>
    <dbReference type="NCBI Taxonomy" id="94029"/>
    <lineage>
        <taxon>Eukaryota</taxon>
        <taxon>Metazoa</taxon>
        <taxon>Ecdysozoa</taxon>
        <taxon>Arthropoda</taxon>
        <taxon>Chelicerata</taxon>
        <taxon>Arachnida</taxon>
        <taxon>Araneae</taxon>
        <taxon>Araneomorphae</taxon>
        <taxon>Entelegynae</taxon>
        <taxon>Araneoidea</taxon>
        <taxon>Araneidae</taxon>
        <taxon>Argiope</taxon>
    </lineage>
</organism>
<evidence type="ECO:0000313" key="10">
    <source>
        <dbReference type="EMBL" id="KAF8796074.1"/>
    </source>
</evidence>
<evidence type="ECO:0000256" key="4">
    <source>
        <dbReference type="ARBA" id="ARBA00022807"/>
    </source>
</evidence>
<feature type="domain" description="Cathepsin propeptide inhibitor" evidence="9">
    <location>
        <begin position="28"/>
        <end position="87"/>
    </location>
</feature>
<dbReference type="Gene3D" id="3.90.70.10">
    <property type="entry name" value="Cysteine proteinases"/>
    <property type="match status" value="1"/>
</dbReference>
<dbReference type="GO" id="GO:0008234">
    <property type="term" value="F:cysteine-type peptidase activity"/>
    <property type="evidence" value="ECO:0007669"/>
    <property type="project" value="UniProtKB-KW"/>
</dbReference>
<dbReference type="Pfam" id="PF08246">
    <property type="entry name" value="Inhibitor_I29"/>
    <property type="match status" value="1"/>
</dbReference>
<name>A0A8T0FY90_ARGBR</name>
<dbReference type="EMBL" id="JABXBU010000001">
    <property type="protein sequence ID" value="KAF8796074.1"/>
    <property type="molecule type" value="Genomic_DNA"/>
</dbReference>
<feature type="domain" description="Peptidase C1A papain C-terminal" evidence="8">
    <location>
        <begin position="115"/>
        <end position="291"/>
    </location>
</feature>
<dbReference type="GO" id="GO:0006508">
    <property type="term" value="P:proteolysis"/>
    <property type="evidence" value="ECO:0007669"/>
    <property type="project" value="UniProtKB-KW"/>
</dbReference>
<dbReference type="InterPro" id="IPR000668">
    <property type="entry name" value="Peptidase_C1A_C"/>
</dbReference>
<dbReference type="Pfam" id="PF00112">
    <property type="entry name" value="Peptidase_C1"/>
    <property type="match status" value="1"/>
</dbReference>
<evidence type="ECO:0000256" key="2">
    <source>
        <dbReference type="ARBA" id="ARBA00022670"/>
    </source>
</evidence>
<evidence type="ECO:0000313" key="11">
    <source>
        <dbReference type="Proteomes" id="UP000807504"/>
    </source>
</evidence>
<evidence type="ECO:0000256" key="5">
    <source>
        <dbReference type="ARBA" id="ARBA00023145"/>
    </source>
</evidence>
<dbReference type="Gene3D" id="2.40.50.170">
    <property type="entry name" value="Cysteine proteinases. Chain C"/>
    <property type="match status" value="1"/>
</dbReference>
<reference evidence="10" key="1">
    <citation type="journal article" date="2020" name="bioRxiv">
        <title>Chromosome-level reference genome of the European wasp spider Argiope bruennichi: a resource for studies on range expansion and evolutionary adaptation.</title>
        <authorList>
            <person name="Sheffer M.M."/>
            <person name="Hoppe A."/>
            <person name="Krehenwinkel H."/>
            <person name="Uhl G."/>
            <person name="Kuss A.W."/>
            <person name="Jensen L."/>
            <person name="Jensen C."/>
            <person name="Gillespie R.G."/>
            <person name="Hoff K.J."/>
            <person name="Prost S."/>
        </authorList>
    </citation>
    <scope>NUCLEOTIDE SEQUENCE</scope>
</reference>
<keyword evidence="5" id="KW-0865">Zymogen</keyword>
<dbReference type="SUPFAM" id="SSF54001">
    <property type="entry name" value="Cysteine proteinases"/>
    <property type="match status" value="1"/>
</dbReference>
<evidence type="ECO:0000256" key="3">
    <source>
        <dbReference type="ARBA" id="ARBA00022801"/>
    </source>
</evidence>
<protein>
    <submittedName>
        <fullName evidence="10">Cathepsin K like protein</fullName>
    </submittedName>
</protein>
<evidence type="ECO:0000256" key="7">
    <source>
        <dbReference type="SAM" id="SignalP"/>
    </source>
</evidence>
<keyword evidence="3" id="KW-0378">Hydrolase</keyword>
<keyword evidence="6" id="KW-1015">Disulfide bond</keyword>
<comment type="caution">
    <text evidence="10">The sequence shown here is derived from an EMBL/GenBank/DDBJ whole genome shotgun (WGS) entry which is preliminary data.</text>
</comment>
<comment type="similarity">
    <text evidence="1">Belongs to the peptidase C1 family.</text>
</comment>
<dbReference type="InterPro" id="IPR013128">
    <property type="entry name" value="Peptidase_C1A"/>
</dbReference>
<dbReference type="InterPro" id="IPR039417">
    <property type="entry name" value="Peptidase_C1A_papain-like"/>
</dbReference>
<dbReference type="InterPro" id="IPR038765">
    <property type="entry name" value="Papain-like_cys_pep_sf"/>
</dbReference>
<dbReference type="FunFam" id="3.90.70.10:FF:000332">
    <property type="entry name" value="Cathepsin L1"/>
    <property type="match status" value="1"/>
</dbReference>
<keyword evidence="4" id="KW-0788">Thiol protease</keyword>
<dbReference type="CDD" id="cd02248">
    <property type="entry name" value="Peptidase_C1A"/>
    <property type="match status" value="1"/>
</dbReference>
<dbReference type="AlphaFoldDB" id="A0A8T0FY90"/>
<feature type="chain" id="PRO_5035873129" evidence="7">
    <location>
        <begin position="16"/>
        <end position="292"/>
    </location>
</feature>
<keyword evidence="11" id="KW-1185">Reference proteome</keyword>